<gene>
    <name evidence="1" type="ORF">ENN90_06500</name>
</gene>
<comment type="caution">
    <text evidence="1">The sequence shown here is derived from an EMBL/GenBank/DDBJ whole genome shotgun (WGS) entry which is preliminary data.</text>
</comment>
<sequence>MEEKFNIDFLDDAIDFMNSLELKVRRKIYYNLKKSQLTNDPELFKKLNENIWEFRTLFEKKHYRLFAFWDKTGNKETLVLATHGIIKKTKKTPKNEIKKAEEVRKIYFEYKKQKK</sequence>
<accession>A0A831LRE8</accession>
<evidence type="ECO:0000313" key="1">
    <source>
        <dbReference type="EMBL" id="HDR51257.1"/>
    </source>
</evidence>
<dbReference type="EMBL" id="DSDK01000354">
    <property type="protein sequence ID" value="HDR51257.1"/>
    <property type="molecule type" value="Genomic_DNA"/>
</dbReference>
<name>A0A831LRE8_9BACT</name>
<dbReference type="InterPro" id="IPR009241">
    <property type="entry name" value="HigB-like"/>
</dbReference>
<dbReference type="Proteomes" id="UP000886047">
    <property type="component" value="Unassembled WGS sequence"/>
</dbReference>
<proteinExistence type="predicted"/>
<reference evidence="1" key="1">
    <citation type="journal article" date="2020" name="mSystems">
        <title>Genome- and Community-Level Interaction Insights into Carbon Utilization and Element Cycling Functions of Hydrothermarchaeota in Hydrothermal Sediment.</title>
        <authorList>
            <person name="Zhou Z."/>
            <person name="Liu Y."/>
            <person name="Xu W."/>
            <person name="Pan J."/>
            <person name="Luo Z.H."/>
            <person name="Li M."/>
        </authorList>
    </citation>
    <scope>NUCLEOTIDE SEQUENCE [LARGE SCALE GENOMIC DNA]</scope>
    <source>
        <strain evidence="1">SpSt-1217</strain>
    </source>
</reference>
<organism evidence="1">
    <name type="scientific">Mariniphaga anaerophila</name>
    <dbReference type="NCBI Taxonomy" id="1484053"/>
    <lineage>
        <taxon>Bacteria</taxon>
        <taxon>Pseudomonadati</taxon>
        <taxon>Bacteroidota</taxon>
        <taxon>Bacteroidia</taxon>
        <taxon>Marinilabiliales</taxon>
        <taxon>Prolixibacteraceae</taxon>
        <taxon>Mariniphaga</taxon>
    </lineage>
</organism>
<dbReference type="Pfam" id="PF05973">
    <property type="entry name" value="Gp49"/>
    <property type="match status" value="1"/>
</dbReference>
<protein>
    <submittedName>
        <fullName evidence="1">Type II toxin-antitoxin system RelE/ParE family toxin</fullName>
    </submittedName>
</protein>
<dbReference type="AlphaFoldDB" id="A0A831LRE8"/>